<reference evidence="1 2" key="1">
    <citation type="submission" date="2019-07" db="EMBL/GenBank/DDBJ databases">
        <title>Whole genome shotgun sequence of Knoellia locipacati NBRC 109775.</title>
        <authorList>
            <person name="Hosoyama A."/>
            <person name="Uohara A."/>
            <person name="Ohji S."/>
            <person name="Ichikawa N."/>
        </authorList>
    </citation>
    <scope>NUCLEOTIDE SEQUENCE [LARGE SCALE GENOMIC DNA]</scope>
    <source>
        <strain evidence="1 2">NBRC 109775</strain>
    </source>
</reference>
<evidence type="ECO:0000313" key="2">
    <source>
        <dbReference type="Proteomes" id="UP000321793"/>
    </source>
</evidence>
<dbReference type="AlphaFoldDB" id="A0A512T4T4"/>
<evidence type="ECO:0000313" key="1">
    <source>
        <dbReference type="EMBL" id="GEQ15192.1"/>
    </source>
</evidence>
<comment type="caution">
    <text evidence="1">The sequence shown here is derived from an EMBL/GenBank/DDBJ whole genome shotgun (WGS) entry which is preliminary data.</text>
</comment>
<keyword evidence="2" id="KW-1185">Reference proteome</keyword>
<dbReference type="EMBL" id="BKBA01000013">
    <property type="protein sequence ID" value="GEQ15192.1"/>
    <property type="molecule type" value="Genomic_DNA"/>
</dbReference>
<accession>A0A512T4T4</accession>
<name>A0A512T4T4_9MICO</name>
<sequence length="387" mass="39928">MLPPIEGDPASVRALAAALTSGAARLSSIASVLAGIRAGSAWESPAGVAFGSAVAASPPLLDALTDRYAGAAAALRTFVEVHERSQAQAQAASSMYAEHLQVHRGLEIQMDAAAGDAAELEVLRHVAGTVLARLRDAEQAHARATSEFVEADRRLARRLRALADDVLDDSWHYMVVARAEEAATAMDAGFAWASGSFPGAGLALGKVPGASQAMGATAAVGGLSRVTLALAYDEGSLRDVAVTAATAAGLHAAGGLVKGSQVGATRRGVGRGAVVSGRPSLTMRQRTLAGAREQWATSPMSFRSKVVRATPIRPTKVSGPWHARLRQTAQAKVDASVVGQWRLASAGGPGAQKMFAAGVTLEKTLPVARRLAVDTKPEEKAARPTYP</sequence>
<proteinExistence type="predicted"/>
<dbReference type="OrthoDB" id="4862507at2"/>
<organism evidence="1 2">
    <name type="scientific">Knoellia locipacati</name>
    <dbReference type="NCBI Taxonomy" id="882824"/>
    <lineage>
        <taxon>Bacteria</taxon>
        <taxon>Bacillati</taxon>
        <taxon>Actinomycetota</taxon>
        <taxon>Actinomycetes</taxon>
        <taxon>Micrococcales</taxon>
        <taxon>Intrasporangiaceae</taxon>
        <taxon>Knoellia</taxon>
    </lineage>
</organism>
<dbReference type="Proteomes" id="UP000321793">
    <property type="component" value="Unassembled WGS sequence"/>
</dbReference>
<protein>
    <submittedName>
        <fullName evidence="1">Uncharacterized protein</fullName>
    </submittedName>
</protein>
<dbReference type="RefSeq" id="WP_147067055.1">
    <property type="nucleotide sequence ID" value="NZ_BAABDN010000002.1"/>
</dbReference>
<gene>
    <name evidence="1" type="ORF">KLO01_32390</name>
</gene>